<protein>
    <submittedName>
        <fullName evidence="5">Putative AAA family ATPase</fullName>
    </submittedName>
</protein>
<dbReference type="EMBL" id="SNRW01009084">
    <property type="protein sequence ID" value="KAA6378526.1"/>
    <property type="molecule type" value="Genomic_DNA"/>
</dbReference>
<dbReference type="InterPro" id="IPR041569">
    <property type="entry name" value="AAA_lid_3"/>
</dbReference>
<dbReference type="PANTHER" id="PTHR23077">
    <property type="entry name" value="AAA-FAMILY ATPASE"/>
    <property type="match status" value="1"/>
</dbReference>
<feature type="domain" description="AAA ATPase AAA+ lid" evidence="4">
    <location>
        <begin position="231"/>
        <end position="263"/>
    </location>
</feature>
<accession>A0A5J4V6Q7</accession>
<evidence type="ECO:0000259" key="3">
    <source>
        <dbReference type="Pfam" id="PF00004"/>
    </source>
</evidence>
<keyword evidence="2" id="KW-0067">ATP-binding</keyword>
<evidence type="ECO:0000313" key="5">
    <source>
        <dbReference type="EMBL" id="KAA6378526.1"/>
    </source>
</evidence>
<gene>
    <name evidence="5" type="ORF">EZS28_025947</name>
</gene>
<dbReference type="PANTHER" id="PTHR23077:SF171">
    <property type="entry name" value="NUCLEAR VALOSIN-CONTAINING PROTEIN-LIKE"/>
    <property type="match status" value="1"/>
</dbReference>
<evidence type="ECO:0000313" key="6">
    <source>
        <dbReference type="Proteomes" id="UP000324800"/>
    </source>
</evidence>
<reference evidence="5 6" key="1">
    <citation type="submission" date="2019-03" db="EMBL/GenBank/DDBJ databases">
        <title>Single cell metagenomics reveals metabolic interactions within the superorganism composed of flagellate Streblomastix strix and complex community of Bacteroidetes bacteria on its surface.</title>
        <authorList>
            <person name="Treitli S.C."/>
            <person name="Kolisko M."/>
            <person name="Husnik F."/>
            <person name="Keeling P."/>
            <person name="Hampl V."/>
        </authorList>
    </citation>
    <scope>NUCLEOTIDE SEQUENCE [LARGE SCALE GENOMIC DNA]</scope>
    <source>
        <strain evidence="5">ST1C</strain>
    </source>
</reference>
<dbReference type="InterPro" id="IPR003959">
    <property type="entry name" value="ATPase_AAA_core"/>
</dbReference>
<feature type="domain" description="ATPase AAA-type core" evidence="3">
    <location>
        <begin position="70"/>
        <end position="164"/>
    </location>
</feature>
<dbReference type="GO" id="GO:0005524">
    <property type="term" value="F:ATP binding"/>
    <property type="evidence" value="ECO:0007669"/>
    <property type="project" value="UniProtKB-KW"/>
</dbReference>
<evidence type="ECO:0000256" key="2">
    <source>
        <dbReference type="ARBA" id="ARBA00022840"/>
    </source>
</evidence>
<evidence type="ECO:0000259" key="4">
    <source>
        <dbReference type="Pfam" id="PF17862"/>
    </source>
</evidence>
<dbReference type="AlphaFoldDB" id="A0A5J4V6Q7"/>
<dbReference type="Gene3D" id="1.10.8.60">
    <property type="match status" value="1"/>
</dbReference>
<dbReference type="Gene3D" id="3.40.50.300">
    <property type="entry name" value="P-loop containing nucleotide triphosphate hydrolases"/>
    <property type="match status" value="1"/>
</dbReference>
<dbReference type="GO" id="GO:0016887">
    <property type="term" value="F:ATP hydrolysis activity"/>
    <property type="evidence" value="ECO:0007669"/>
    <property type="project" value="InterPro"/>
</dbReference>
<dbReference type="SUPFAM" id="SSF52540">
    <property type="entry name" value="P-loop containing nucleoside triphosphate hydrolases"/>
    <property type="match status" value="1"/>
</dbReference>
<dbReference type="InterPro" id="IPR050168">
    <property type="entry name" value="AAA_ATPase_domain"/>
</dbReference>
<keyword evidence="1" id="KW-0547">Nucleotide-binding</keyword>
<organism evidence="5 6">
    <name type="scientific">Streblomastix strix</name>
    <dbReference type="NCBI Taxonomy" id="222440"/>
    <lineage>
        <taxon>Eukaryota</taxon>
        <taxon>Metamonada</taxon>
        <taxon>Preaxostyla</taxon>
        <taxon>Oxymonadida</taxon>
        <taxon>Streblomastigidae</taxon>
        <taxon>Streblomastix</taxon>
    </lineage>
</organism>
<sequence length="280" mass="31377">MTDQYDFDIDLSSPQYELHPPSLFTYLKKYFFGIDDVLHSLERYLVQPITNAAKLLSLGIVFPCVAHIESGAGLLGSEVGSTEKALGKLFIEARRWGPTLIVVDEADVLFPRRQNDRTTTRSFGRIASAFARELDILIVLATTRSPEVIDSSVTRAGRLCVQVAINPPNVEAQIQILINASSKMPLSLTKEDENSEKKDILQESWNEFFRQLINGELGDKEQSIHSQKYAWTAAQLKNLAREAAMCALRENLDAQSVEKRHFLQAAHDIKIKAMSSGKQK</sequence>
<dbReference type="Pfam" id="PF00004">
    <property type="entry name" value="AAA"/>
    <property type="match status" value="1"/>
</dbReference>
<dbReference type="Proteomes" id="UP000324800">
    <property type="component" value="Unassembled WGS sequence"/>
</dbReference>
<dbReference type="OrthoDB" id="10042665at2759"/>
<evidence type="ECO:0000256" key="1">
    <source>
        <dbReference type="ARBA" id="ARBA00022741"/>
    </source>
</evidence>
<proteinExistence type="predicted"/>
<dbReference type="Pfam" id="PF17862">
    <property type="entry name" value="AAA_lid_3"/>
    <property type="match status" value="1"/>
</dbReference>
<comment type="caution">
    <text evidence="5">The sequence shown here is derived from an EMBL/GenBank/DDBJ whole genome shotgun (WGS) entry which is preliminary data.</text>
</comment>
<name>A0A5J4V6Q7_9EUKA</name>
<dbReference type="InterPro" id="IPR027417">
    <property type="entry name" value="P-loop_NTPase"/>
</dbReference>